<dbReference type="InterPro" id="IPR011050">
    <property type="entry name" value="Pectin_lyase_fold/virulence"/>
</dbReference>
<dbReference type="Pfam" id="PF05048">
    <property type="entry name" value="NosD"/>
    <property type="match status" value="1"/>
</dbReference>
<organism evidence="3 4">
    <name type="scientific">Bacillus solimangrovi</name>
    <dbReference type="NCBI Taxonomy" id="1305675"/>
    <lineage>
        <taxon>Bacteria</taxon>
        <taxon>Bacillati</taxon>
        <taxon>Bacillota</taxon>
        <taxon>Bacilli</taxon>
        <taxon>Bacillales</taxon>
        <taxon>Bacillaceae</taxon>
        <taxon>Bacillus</taxon>
    </lineage>
</organism>
<dbReference type="OrthoDB" id="159063at2"/>
<keyword evidence="1" id="KW-0472">Membrane</keyword>
<comment type="caution">
    <text evidence="3">The sequence shown here is derived from an EMBL/GenBank/DDBJ whole genome shotgun (WGS) entry which is preliminary data.</text>
</comment>
<gene>
    <name evidence="3" type="ORF">BFG57_08090</name>
</gene>
<keyword evidence="1" id="KW-0812">Transmembrane</keyword>
<dbReference type="NCBIfam" id="TIGR03804">
    <property type="entry name" value="para_beta_helix"/>
    <property type="match status" value="3"/>
</dbReference>
<dbReference type="Gene3D" id="2.160.20.10">
    <property type="entry name" value="Single-stranded right-handed beta-helix, Pectin lyase-like"/>
    <property type="match status" value="1"/>
</dbReference>
<dbReference type="EMBL" id="MJEH01000002">
    <property type="protein sequence ID" value="OEH94411.1"/>
    <property type="molecule type" value="Genomic_DNA"/>
</dbReference>
<dbReference type="Proteomes" id="UP000095209">
    <property type="component" value="Unassembled WGS sequence"/>
</dbReference>
<proteinExistence type="predicted"/>
<evidence type="ECO:0000256" key="1">
    <source>
        <dbReference type="SAM" id="Phobius"/>
    </source>
</evidence>
<sequence length="260" mass="27958">MKTSQHLIISIICSFVCLIFIGSVIGLAIFFLNEKTIVVPNDFPTIQEAVNEAEEGDIIFVRASGGPYVQNVVINKDNLNLIGLGKMKPVLDGTMIGGNGLTLNGTSGVIVQNFTVQQYGLNIVLSSSNENKIMNNRCNGGVEGIFLADSNQNKIEKNSCNNNSIGIELDNAKSNLVKGNDVISNNNGIVIEDDSDDNLIKRNVVNDNVLNGISLSGNSNENDVFFNHVLGNGNLDIIDQDDNNLIGNRCNNSNIASICN</sequence>
<accession>A0A1E5LK17</accession>
<keyword evidence="4" id="KW-1185">Reference proteome</keyword>
<dbReference type="AlphaFoldDB" id="A0A1E5LK17"/>
<dbReference type="InterPro" id="IPR022441">
    <property type="entry name" value="Para_beta_helix_rpt-2"/>
</dbReference>
<evidence type="ECO:0000259" key="2">
    <source>
        <dbReference type="Pfam" id="PF05048"/>
    </source>
</evidence>
<dbReference type="InterPro" id="IPR007742">
    <property type="entry name" value="NosD_dom"/>
</dbReference>
<dbReference type="SUPFAM" id="SSF51126">
    <property type="entry name" value="Pectin lyase-like"/>
    <property type="match status" value="1"/>
</dbReference>
<feature type="domain" description="Periplasmic copper-binding protein NosD beta helix" evidence="2">
    <location>
        <begin position="97"/>
        <end position="256"/>
    </location>
</feature>
<protein>
    <recommendedName>
        <fullName evidence="2">Periplasmic copper-binding protein NosD beta helix domain-containing protein</fullName>
    </recommendedName>
</protein>
<dbReference type="RefSeq" id="WP_069715558.1">
    <property type="nucleotide sequence ID" value="NZ_MJEH01000002.1"/>
</dbReference>
<evidence type="ECO:0000313" key="4">
    <source>
        <dbReference type="Proteomes" id="UP000095209"/>
    </source>
</evidence>
<dbReference type="InterPro" id="IPR012334">
    <property type="entry name" value="Pectin_lyas_fold"/>
</dbReference>
<dbReference type="SMART" id="SM00710">
    <property type="entry name" value="PbH1"/>
    <property type="match status" value="5"/>
</dbReference>
<feature type="transmembrane region" description="Helical" evidence="1">
    <location>
        <begin position="7"/>
        <end position="32"/>
    </location>
</feature>
<dbReference type="STRING" id="1305675.BFG57_08090"/>
<evidence type="ECO:0000313" key="3">
    <source>
        <dbReference type="EMBL" id="OEH94411.1"/>
    </source>
</evidence>
<reference evidence="3 4" key="1">
    <citation type="submission" date="2016-08" db="EMBL/GenBank/DDBJ databases">
        <title>Genome of Bacillus solimangrovi GH2-4.</title>
        <authorList>
            <person name="Lim S."/>
            <person name="Kim B.-C."/>
        </authorList>
    </citation>
    <scope>NUCLEOTIDE SEQUENCE [LARGE SCALE GENOMIC DNA]</scope>
    <source>
        <strain evidence="3 4">GH2-4</strain>
    </source>
</reference>
<keyword evidence="1" id="KW-1133">Transmembrane helix</keyword>
<name>A0A1E5LK17_9BACI</name>
<dbReference type="InterPro" id="IPR006626">
    <property type="entry name" value="PbH1"/>
</dbReference>